<feature type="active site" description="Proton donor" evidence="8">
    <location>
        <position position="286"/>
    </location>
</feature>
<keyword evidence="3 8" id="KW-0312">Gluconeogenesis</keyword>
<dbReference type="PANTHER" id="PTHR11469:SF1">
    <property type="entry name" value="GLUCOSE-6-PHOSPHATE ISOMERASE"/>
    <property type="match status" value="1"/>
</dbReference>
<evidence type="ECO:0000313" key="10">
    <source>
        <dbReference type="EMBL" id="HIR41502.1"/>
    </source>
</evidence>
<dbReference type="InterPro" id="IPR018189">
    <property type="entry name" value="Phosphoglucose_isomerase_CS"/>
</dbReference>
<feature type="active site" evidence="8">
    <location>
        <position position="421"/>
    </location>
</feature>
<dbReference type="FunFam" id="3.40.50.10490:FF:000016">
    <property type="entry name" value="Glucose-6-phosphate isomerase"/>
    <property type="match status" value="1"/>
</dbReference>
<evidence type="ECO:0000313" key="11">
    <source>
        <dbReference type="Proteomes" id="UP000886749"/>
    </source>
</evidence>
<dbReference type="AlphaFoldDB" id="A0A9D1AJT3"/>
<reference evidence="10" key="2">
    <citation type="journal article" date="2021" name="PeerJ">
        <title>Extensive microbial diversity within the chicken gut microbiome revealed by metagenomics and culture.</title>
        <authorList>
            <person name="Gilroy R."/>
            <person name="Ravi A."/>
            <person name="Getino M."/>
            <person name="Pursley I."/>
            <person name="Horton D.L."/>
            <person name="Alikhan N.F."/>
            <person name="Baker D."/>
            <person name="Gharbi K."/>
            <person name="Hall N."/>
            <person name="Watson M."/>
            <person name="Adriaenssens E.M."/>
            <person name="Foster-Nyarko E."/>
            <person name="Jarju S."/>
            <person name="Secka A."/>
            <person name="Antonio M."/>
            <person name="Oren A."/>
            <person name="Chaudhuri R.R."/>
            <person name="La Ragione R."/>
            <person name="Hildebrand F."/>
            <person name="Pallen M.J."/>
        </authorList>
    </citation>
    <scope>NUCLEOTIDE SEQUENCE</scope>
    <source>
        <strain evidence="10">CHK184-25365</strain>
    </source>
</reference>
<dbReference type="GO" id="GO:0005829">
    <property type="term" value="C:cytosol"/>
    <property type="evidence" value="ECO:0007669"/>
    <property type="project" value="TreeGrafter"/>
</dbReference>
<evidence type="ECO:0000256" key="9">
    <source>
        <dbReference type="RuleBase" id="RU000612"/>
    </source>
</evidence>
<evidence type="ECO:0000256" key="6">
    <source>
        <dbReference type="ARBA" id="ARBA00023235"/>
    </source>
</evidence>
<dbReference type="InterPro" id="IPR046348">
    <property type="entry name" value="SIS_dom_sf"/>
</dbReference>
<dbReference type="PROSITE" id="PS00765">
    <property type="entry name" value="P_GLUCOSE_ISOMERASE_1"/>
    <property type="match status" value="1"/>
</dbReference>
<comment type="pathway">
    <text evidence="8">Carbohydrate biosynthesis; gluconeogenesis.</text>
</comment>
<name>A0A9D1AJT3_9FIRM</name>
<comment type="subcellular location">
    <subcellularLocation>
        <location evidence="8">Cytoplasm</location>
    </subcellularLocation>
</comment>
<dbReference type="Gene3D" id="3.40.50.10490">
    <property type="entry name" value="Glucose-6-phosphate isomerase like protein, domain 1"/>
    <property type="match status" value="2"/>
</dbReference>
<proteinExistence type="inferred from homology"/>
<dbReference type="EC" id="5.3.1.9" evidence="8"/>
<dbReference type="PROSITE" id="PS00174">
    <property type="entry name" value="P_GLUCOSE_ISOMERASE_2"/>
    <property type="match status" value="1"/>
</dbReference>
<dbReference type="GO" id="GO:0051156">
    <property type="term" value="P:glucose 6-phosphate metabolic process"/>
    <property type="evidence" value="ECO:0007669"/>
    <property type="project" value="TreeGrafter"/>
</dbReference>
<dbReference type="GO" id="GO:0006096">
    <property type="term" value="P:glycolytic process"/>
    <property type="evidence" value="ECO:0007669"/>
    <property type="project" value="UniProtKB-UniRule"/>
</dbReference>
<sequence length="446" mass="49189">MAITLNDKHLAGFVRPHELDGMASLVKAAHEMLHNKTGLGNDFLGWVELPTNYDKEEFARIQKAAEKIKKDSDVLVVIGIGGSYLGARAVIEALKSPLYNNLPKDTPDIYFVGCNINPTYLNQILTICEGKDISVNIISKSGTTTEPALAFRVFKKLLEDKYGKEGAKERIYATTDKAKGTLKGLADREGYETFVVPDDVGGRFSVLTAVGLLPIACAGIDIEALMAGARQAQNELCDTDLSKNDCYKYAAYRNILLQKGKKVEMLISYDPAFAMMNEWFKQLFGESEGKDQKGIYPSSAIFSTDLHSLGQFIQDGSRIMFETVVNIHKPQKDFFVEDDPENLDGLNFLSNQNMSVVNENAFKGTVIAHTEGGTPNMILEMPELDETNLGYLIYFFEKACGISGYLLGVNPFNQPGVESYKKNMFALLGKPGYESEKAALLAKLGE</sequence>
<dbReference type="Pfam" id="PF00342">
    <property type="entry name" value="PGI"/>
    <property type="match status" value="1"/>
</dbReference>
<organism evidence="10 11">
    <name type="scientific">Candidatus Egerieicola pullicola</name>
    <dbReference type="NCBI Taxonomy" id="2840775"/>
    <lineage>
        <taxon>Bacteria</taxon>
        <taxon>Bacillati</taxon>
        <taxon>Bacillota</taxon>
        <taxon>Clostridia</taxon>
        <taxon>Eubacteriales</taxon>
        <taxon>Oscillospiraceae</taxon>
        <taxon>Oscillospiraceae incertae sedis</taxon>
        <taxon>Candidatus Egerieicola</taxon>
    </lineage>
</organism>
<dbReference type="EMBL" id="DVGY01000152">
    <property type="protein sequence ID" value="HIR41502.1"/>
    <property type="molecule type" value="Genomic_DNA"/>
</dbReference>
<protein>
    <recommendedName>
        <fullName evidence="8">Glucose-6-phosphate isomerase</fullName>
        <shortName evidence="8">GPI</shortName>
        <ecNumber evidence="8">5.3.1.9</ecNumber>
    </recommendedName>
    <alternativeName>
        <fullName evidence="8">Phosphoglucose isomerase</fullName>
        <shortName evidence="8">PGI</shortName>
    </alternativeName>
    <alternativeName>
        <fullName evidence="8">Phosphohexose isomerase</fullName>
        <shortName evidence="8">PHI</shortName>
    </alternativeName>
</protein>
<dbReference type="PANTHER" id="PTHR11469">
    <property type="entry name" value="GLUCOSE-6-PHOSPHATE ISOMERASE"/>
    <property type="match status" value="1"/>
</dbReference>
<evidence type="ECO:0000256" key="8">
    <source>
        <dbReference type="HAMAP-Rule" id="MF_00473"/>
    </source>
</evidence>
<dbReference type="PRINTS" id="PR00662">
    <property type="entry name" value="G6PISOMERASE"/>
</dbReference>
<dbReference type="SUPFAM" id="SSF53697">
    <property type="entry name" value="SIS domain"/>
    <property type="match status" value="1"/>
</dbReference>
<evidence type="ECO:0000256" key="2">
    <source>
        <dbReference type="ARBA" id="ARBA00006604"/>
    </source>
</evidence>
<keyword evidence="5 8" id="KW-0324">Glycolysis</keyword>
<accession>A0A9D1AJT3</accession>
<dbReference type="GO" id="GO:0097367">
    <property type="term" value="F:carbohydrate derivative binding"/>
    <property type="evidence" value="ECO:0007669"/>
    <property type="project" value="InterPro"/>
</dbReference>
<dbReference type="Proteomes" id="UP000886749">
    <property type="component" value="Unassembled WGS sequence"/>
</dbReference>
<keyword evidence="4 8" id="KW-0963">Cytoplasm</keyword>
<comment type="caution">
    <text evidence="10">The sequence shown here is derived from an EMBL/GenBank/DDBJ whole genome shotgun (WGS) entry which is preliminary data.</text>
</comment>
<comment type="catalytic activity">
    <reaction evidence="7 8 9">
        <text>alpha-D-glucose 6-phosphate = beta-D-fructose 6-phosphate</text>
        <dbReference type="Rhea" id="RHEA:11816"/>
        <dbReference type="ChEBI" id="CHEBI:57634"/>
        <dbReference type="ChEBI" id="CHEBI:58225"/>
        <dbReference type="EC" id="5.3.1.9"/>
    </reaction>
</comment>
<comment type="function">
    <text evidence="8">Catalyzes the reversible isomerization of glucose-6-phosphate to fructose-6-phosphate.</text>
</comment>
<keyword evidence="6 8" id="KW-0413">Isomerase</keyword>
<dbReference type="FunFam" id="3.40.50.10490:FF:000015">
    <property type="entry name" value="Glucose-6-phosphate isomerase"/>
    <property type="match status" value="1"/>
</dbReference>
<gene>
    <name evidence="8" type="primary">pgi</name>
    <name evidence="10" type="ORF">IAB36_06730</name>
</gene>
<dbReference type="GO" id="GO:0004347">
    <property type="term" value="F:glucose-6-phosphate isomerase activity"/>
    <property type="evidence" value="ECO:0007669"/>
    <property type="project" value="UniProtKB-UniRule"/>
</dbReference>
<dbReference type="GO" id="GO:0048029">
    <property type="term" value="F:monosaccharide binding"/>
    <property type="evidence" value="ECO:0007669"/>
    <property type="project" value="TreeGrafter"/>
</dbReference>
<dbReference type="InterPro" id="IPR035482">
    <property type="entry name" value="SIS_PGI_2"/>
</dbReference>
<dbReference type="InterPro" id="IPR001672">
    <property type="entry name" value="G6P_Isomerase"/>
</dbReference>
<comment type="pathway">
    <text evidence="1 8 9">Carbohydrate degradation; glycolysis; D-glyceraldehyde 3-phosphate and glycerone phosphate from D-glucose: step 2/4.</text>
</comment>
<comment type="similarity">
    <text evidence="2 8 9">Belongs to the GPI family.</text>
</comment>
<evidence type="ECO:0000256" key="1">
    <source>
        <dbReference type="ARBA" id="ARBA00004926"/>
    </source>
</evidence>
<dbReference type="InterPro" id="IPR035476">
    <property type="entry name" value="SIS_PGI_1"/>
</dbReference>
<dbReference type="PROSITE" id="PS51463">
    <property type="entry name" value="P_GLUCOSE_ISOMERASE_3"/>
    <property type="match status" value="1"/>
</dbReference>
<dbReference type="CDD" id="cd05016">
    <property type="entry name" value="SIS_PGI_2"/>
    <property type="match status" value="1"/>
</dbReference>
<dbReference type="GO" id="GO:0006094">
    <property type="term" value="P:gluconeogenesis"/>
    <property type="evidence" value="ECO:0007669"/>
    <property type="project" value="UniProtKB-UniRule"/>
</dbReference>
<dbReference type="HAMAP" id="MF_00473">
    <property type="entry name" value="G6P_isomerase"/>
    <property type="match status" value="1"/>
</dbReference>
<evidence type="ECO:0000256" key="4">
    <source>
        <dbReference type="ARBA" id="ARBA00022490"/>
    </source>
</evidence>
<evidence type="ECO:0000256" key="5">
    <source>
        <dbReference type="ARBA" id="ARBA00023152"/>
    </source>
</evidence>
<dbReference type="CDD" id="cd05015">
    <property type="entry name" value="SIS_PGI_1"/>
    <property type="match status" value="1"/>
</dbReference>
<dbReference type="NCBIfam" id="NF010697">
    <property type="entry name" value="PRK14097.1"/>
    <property type="match status" value="1"/>
</dbReference>
<evidence type="ECO:0000256" key="3">
    <source>
        <dbReference type="ARBA" id="ARBA00022432"/>
    </source>
</evidence>
<evidence type="ECO:0000256" key="7">
    <source>
        <dbReference type="ARBA" id="ARBA00029321"/>
    </source>
</evidence>
<reference evidence="10" key="1">
    <citation type="submission" date="2020-10" db="EMBL/GenBank/DDBJ databases">
        <authorList>
            <person name="Gilroy R."/>
        </authorList>
    </citation>
    <scope>NUCLEOTIDE SEQUENCE</scope>
    <source>
        <strain evidence="10">CHK184-25365</strain>
    </source>
</reference>
<comment type="caution">
    <text evidence="8">Lacks conserved residue(s) required for the propagation of feature annotation.</text>
</comment>